<proteinExistence type="predicted"/>
<keyword evidence="2" id="KW-1185">Reference proteome</keyword>
<sequence>MKGLVVNSVSPEKQLLDILYKMPKDVSDDEWDNEVTEYAVHEVKLAFDQLVCPLCDTLGRLITKEMLEAHLEWDHPEVETNWRRRKNGSLELTLELPGDEILVDEWEGPESSRQANKLGSSSTLDPLDRHWPPVDAPPVSEPGPRESPTPTQQAATYVEHPVTAFFQLKPEFSPTPASRTASLIPDEASDSLHQAPGSRDPLGPLAVYPYHPVSVDDDNDTLGFSCRPCGPRLYDLVARYPMSDYGLTSWSLLERDEELFEIDDIRDEEKAMQALWNRWIFFKRRSYLLDHCKSVIEFVKTFHTTIMETAGWKGMRVWLLLLAKHKYLTGDDVVTIMAQYETIAAIEP</sequence>
<protein>
    <submittedName>
        <fullName evidence="1">Uncharacterized protein</fullName>
    </submittedName>
</protein>
<evidence type="ECO:0000313" key="1">
    <source>
        <dbReference type="EMBL" id="KAI9511272.1"/>
    </source>
</evidence>
<dbReference type="Proteomes" id="UP001207468">
    <property type="component" value="Unassembled WGS sequence"/>
</dbReference>
<dbReference type="EMBL" id="JAGFNK010000024">
    <property type="protein sequence ID" value="KAI9511272.1"/>
    <property type="molecule type" value="Genomic_DNA"/>
</dbReference>
<accession>A0ACC0UJI4</accession>
<gene>
    <name evidence="1" type="ORF">F5148DRAFT_1280967</name>
</gene>
<comment type="caution">
    <text evidence="1">The sequence shown here is derived from an EMBL/GenBank/DDBJ whole genome shotgun (WGS) entry which is preliminary data.</text>
</comment>
<name>A0ACC0UJI4_9AGAM</name>
<organism evidence="1 2">
    <name type="scientific">Russula earlei</name>
    <dbReference type="NCBI Taxonomy" id="71964"/>
    <lineage>
        <taxon>Eukaryota</taxon>
        <taxon>Fungi</taxon>
        <taxon>Dikarya</taxon>
        <taxon>Basidiomycota</taxon>
        <taxon>Agaricomycotina</taxon>
        <taxon>Agaricomycetes</taxon>
        <taxon>Russulales</taxon>
        <taxon>Russulaceae</taxon>
        <taxon>Russula</taxon>
    </lineage>
</organism>
<evidence type="ECO:0000313" key="2">
    <source>
        <dbReference type="Proteomes" id="UP001207468"/>
    </source>
</evidence>
<reference evidence="1" key="1">
    <citation type="submission" date="2021-03" db="EMBL/GenBank/DDBJ databases">
        <title>Evolutionary priming and transition to the ectomycorrhizal habit in an iconic lineage of mushroom-forming fungi: is preadaptation a requirement?</title>
        <authorList>
            <consortium name="DOE Joint Genome Institute"/>
            <person name="Looney B.P."/>
            <person name="Miyauchi S."/>
            <person name="Morin E."/>
            <person name="Drula E."/>
            <person name="Courty P.E."/>
            <person name="Chicoki N."/>
            <person name="Fauchery L."/>
            <person name="Kohler A."/>
            <person name="Kuo A."/>
            <person name="LaButti K."/>
            <person name="Pangilinan J."/>
            <person name="Lipzen A."/>
            <person name="Riley R."/>
            <person name="Andreopoulos W."/>
            <person name="He G."/>
            <person name="Johnson J."/>
            <person name="Barry K.W."/>
            <person name="Grigoriev I.V."/>
            <person name="Nagy L."/>
            <person name="Hibbett D."/>
            <person name="Henrissat B."/>
            <person name="Matheny P.B."/>
            <person name="Labbe J."/>
            <person name="Martin A.F."/>
        </authorList>
    </citation>
    <scope>NUCLEOTIDE SEQUENCE</scope>
    <source>
        <strain evidence="1">BPL698</strain>
    </source>
</reference>